<gene>
    <name evidence="1" type="ORF">DFH07DRAFT_771496</name>
</gene>
<dbReference type="EMBL" id="JARJLG010000046">
    <property type="protein sequence ID" value="KAJ7761166.1"/>
    <property type="molecule type" value="Genomic_DNA"/>
</dbReference>
<evidence type="ECO:0000313" key="1">
    <source>
        <dbReference type="EMBL" id="KAJ7761166.1"/>
    </source>
</evidence>
<proteinExistence type="predicted"/>
<organism evidence="1 2">
    <name type="scientific">Mycena maculata</name>
    <dbReference type="NCBI Taxonomy" id="230809"/>
    <lineage>
        <taxon>Eukaryota</taxon>
        <taxon>Fungi</taxon>
        <taxon>Dikarya</taxon>
        <taxon>Basidiomycota</taxon>
        <taxon>Agaricomycotina</taxon>
        <taxon>Agaricomycetes</taxon>
        <taxon>Agaricomycetidae</taxon>
        <taxon>Agaricales</taxon>
        <taxon>Marasmiineae</taxon>
        <taxon>Mycenaceae</taxon>
        <taxon>Mycena</taxon>
    </lineage>
</organism>
<reference evidence="1" key="1">
    <citation type="submission" date="2023-03" db="EMBL/GenBank/DDBJ databases">
        <title>Massive genome expansion in bonnet fungi (Mycena s.s.) driven by repeated elements and novel gene families across ecological guilds.</title>
        <authorList>
            <consortium name="Lawrence Berkeley National Laboratory"/>
            <person name="Harder C.B."/>
            <person name="Miyauchi S."/>
            <person name="Viragh M."/>
            <person name="Kuo A."/>
            <person name="Thoen E."/>
            <person name="Andreopoulos B."/>
            <person name="Lu D."/>
            <person name="Skrede I."/>
            <person name="Drula E."/>
            <person name="Henrissat B."/>
            <person name="Morin E."/>
            <person name="Kohler A."/>
            <person name="Barry K."/>
            <person name="LaButti K."/>
            <person name="Morin E."/>
            <person name="Salamov A."/>
            <person name="Lipzen A."/>
            <person name="Mereny Z."/>
            <person name="Hegedus B."/>
            <person name="Baldrian P."/>
            <person name="Stursova M."/>
            <person name="Weitz H."/>
            <person name="Taylor A."/>
            <person name="Grigoriev I.V."/>
            <person name="Nagy L.G."/>
            <person name="Martin F."/>
            <person name="Kauserud H."/>
        </authorList>
    </citation>
    <scope>NUCLEOTIDE SEQUENCE</scope>
    <source>
        <strain evidence="1">CBHHK188m</strain>
    </source>
</reference>
<dbReference type="AlphaFoldDB" id="A0AAD7JET9"/>
<evidence type="ECO:0000313" key="2">
    <source>
        <dbReference type="Proteomes" id="UP001215280"/>
    </source>
</evidence>
<protein>
    <submittedName>
        <fullName evidence="1">Uncharacterized protein</fullName>
    </submittedName>
</protein>
<keyword evidence="2" id="KW-1185">Reference proteome</keyword>
<comment type="caution">
    <text evidence="1">The sequence shown here is derived from an EMBL/GenBank/DDBJ whole genome shotgun (WGS) entry which is preliminary data.</text>
</comment>
<dbReference type="Proteomes" id="UP001215280">
    <property type="component" value="Unassembled WGS sequence"/>
</dbReference>
<sequence>MQRPWTSRYKRQRLHRLHANAPAIGNVGNGWGRQINSVAWPDDVPSPALYGSSRWGEGNTWAHGPNWSTDDWNDDPSRPIFVMRRSKRLIQARIAKASQAQARVHEVLLLPRSSPSGWLEAQVAQ</sequence>
<name>A0AAD7JET9_9AGAR</name>
<accession>A0AAD7JET9</accession>